<evidence type="ECO:0000313" key="5">
    <source>
        <dbReference type="EMBL" id="MBG9978534.1"/>
    </source>
</evidence>
<dbReference type="PANTHER" id="PTHR30146">
    <property type="entry name" value="LACI-RELATED TRANSCRIPTIONAL REPRESSOR"/>
    <property type="match status" value="1"/>
</dbReference>
<evidence type="ECO:0000256" key="3">
    <source>
        <dbReference type="ARBA" id="ARBA00023163"/>
    </source>
</evidence>
<gene>
    <name evidence="5" type="ORF">HYQ42_07005</name>
</gene>
<dbReference type="InterPro" id="IPR046335">
    <property type="entry name" value="LacI/GalR-like_sensor"/>
</dbReference>
<comment type="caution">
    <text evidence="5">The sequence shown here is derived from an EMBL/GenBank/DDBJ whole genome shotgun (WGS) entry which is preliminary data.</text>
</comment>
<name>A0ABS0LJX7_9LACT</name>
<reference evidence="5 6" key="1">
    <citation type="submission" date="2020-07" db="EMBL/GenBank/DDBJ databases">
        <title>Facklamia lactis sp. nov., isolated from raw milk.</title>
        <authorList>
            <person name="Doll E.V."/>
            <person name="Huptas C."/>
            <person name="Staib L."/>
            <person name="Wenning M."/>
            <person name="Scherer S."/>
        </authorList>
    </citation>
    <scope>NUCLEOTIDE SEQUENCE [LARGE SCALE GENOMIC DNA]</scope>
    <source>
        <strain evidence="5 6">DSM 104272</strain>
    </source>
</reference>
<keyword evidence="1" id="KW-0805">Transcription regulation</keyword>
<sequence length="334" mass="37915">MVTLKNISEKTGFSVSTISRLLNNDLTLSVTEDTKNIILTAALDLGYPKEKIKLSIYDISVYYWVTDIEELHDTYFRELRLHLSENSEKHNMKLHYISKNEGIKKSIKGADSFIAIGSFSKEEVTYLNKKYSYGVFLESNVLSEKFDTVNPDLDWITKNAINLMLSAGHKNIGLICGGYFEPDSNMKILDRRESAFRQYLSTFGLLKEENIYTGGKFSVETGHKLGQKIVENNTLKSLPTAFFVASDPIAVGVLQVFNENKIHVPSNTNLISINDINIAKYISPSLSTYHIDRFALANTAILLLKDQRENPRPFNKTVYVGANFIERESFKPRK</sequence>
<dbReference type="Pfam" id="PF13377">
    <property type="entry name" value="Peripla_BP_3"/>
    <property type="match status" value="1"/>
</dbReference>
<proteinExistence type="predicted"/>
<dbReference type="Proteomes" id="UP000823401">
    <property type="component" value="Unassembled WGS sequence"/>
</dbReference>
<evidence type="ECO:0000256" key="1">
    <source>
        <dbReference type="ARBA" id="ARBA00023015"/>
    </source>
</evidence>
<dbReference type="EMBL" id="JACCEL010000015">
    <property type="protein sequence ID" value="MBG9978534.1"/>
    <property type="molecule type" value="Genomic_DNA"/>
</dbReference>
<dbReference type="GO" id="GO:0003677">
    <property type="term" value="F:DNA binding"/>
    <property type="evidence" value="ECO:0007669"/>
    <property type="project" value="UniProtKB-KW"/>
</dbReference>
<feature type="domain" description="Transcriptional regulator LacI/GalR-like sensor" evidence="4">
    <location>
        <begin position="164"/>
        <end position="330"/>
    </location>
</feature>
<protein>
    <submittedName>
        <fullName evidence="5">LacI family DNA-binding transcriptional regulator</fullName>
    </submittedName>
</protein>
<dbReference type="CDD" id="cd01544">
    <property type="entry name" value="PBP1_GalR"/>
    <property type="match status" value="1"/>
</dbReference>
<dbReference type="Gene3D" id="3.40.50.2300">
    <property type="match status" value="2"/>
</dbReference>
<evidence type="ECO:0000259" key="4">
    <source>
        <dbReference type="Pfam" id="PF13377"/>
    </source>
</evidence>
<evidence type="ECO:0000256" key="2">
    <source>
        <dbReference type="ARBA" id="ARBA00023125"/>
    </source>
</evidence>
<evidence type="ECO:0000313" key="6">
    <source>
        <dbReference type="Proteomes" id="UP000823401"/>
    </source>
</evidence>
<dbReference type="InterPro" id="IPR010982">
    <property type="entry name" value="Lambda_DNA-bd_dom_sf"/>
</dbReference>
<dbReference type="InterPro" id="IPR028082">
    <property type="entry name" value="Peripla_BP_I"/>
</dbReference>
<dbReference type="PANTHER" id="PTHR30146:SF149">
    <property type="entry name" value="HTH-TYPE TRANSCRIPTIONAL REGULATOR EBGR"/>
    <property type="match status" value="1"/>
</dbReference>
<keyword evidence="6" id="KW-1185">Reference proteome</keyword>
<keyword evidence="3" id="KW-0804">Transcription</keyword>
<dbReference type="SUPFAM" id="SSF47413">
    <property type="entry name" value="lambda repressor-like DNA-binding domains"/>
    <property type="match status" value="1"/>
</dbReference>
<accession>A0ABS0LJX7</accession>
<dbReference type="Gene3D" id="1.10.260.40">
    <property type="entry name" value="lambda repressor-like DNA-binding domains"/>
    <property type="match status" value="1"/>
</dbReference>
<dbReference type="SUPFAM" id="SSF53822">
    <property type="entry name" value="Periplasmic binding protein-like I"/>
    <property type="match status" value="1"/>
</dbReference>
<dbReference type="RefSeq" id="WP_197104605.1">
    <property type="nucleotide sequence ID" value="NZ_JACCEL010000015.1"/>
</dbReference>
<organism evidence="5 6">
    <name type="scientific">Ruoffia tabacinasalis</name>
    <dbReference type="NCBI Taxonomy" id="87458"/>
    <lineage>
        <taxon>Bacteria</taxon>
        <taxon>Bacillati</taxon>
        <taxon>Bacillota</taxon>
        <taxon>Bacilli</taxon>
        <taxon>Lactobacillales</taxon>
        <taxon>Aerococcaceae</taxon>
        <taxon>Ruoffia</taxon>
    </lineage>
</organism>
<keyword evidence="2 5" id="KW-0238">DNA-binding</keyword>